<name>A0A1I2BH76_9BACT</name>
<organism evidence="1 2">
    <name type="scientific">Sunxiuqinia elliptica</name>
    <dbReference type="NCBI Taxonomy" id="655355"/>
    <lineage>
        <taxon>Bacteria</taxon>
        <taxon>Pseudomonadati</taxon>
        <taxon>Bacteroidota</taxon>
        <taxon>Bacteroidia</taxon>
        <taxon>Marinilabiliales</taxon>
        <taxon>Prolixibacteraceae</taxon>
        <taxon>Sunxiuqinia</taxon>
    </lineage>
</organism>
<dbReference type="AlphaFoldDB" id="A0A1I2BH76"/>
<dbReference type="Gene3D" id="3.40.50.1000">
    <property type="entry name" value="HAD superfamily/HAD-like"/>
    <property type="match status" value="1"/>
</dbReference>
<protein>
    <submittedName>
        <fullName evidence="1">Putative hydrolase of the HAD superfamily</fullName>
    </submittedName>
</protein>
<dbReference type="PANTHER" id="PTHR43611:SF3">
    <property type="entry name" value="FLAVIN MONONUCLEOTIDE HYDROLASE 1, CHLOROPLATIC"/>
    <property type="match status" value="1"/>
</dbReference>
<keyword evidence="2" id="KW-1185">Reference proteome</keyword>
<dbReference type="PRINTS" id="PR00413">
    <property type="entry name" value="HADHALOGNASE"/>
</dbReference>
<dbReference type="SFLD" id="SFLDS00003">
    <property type="entry name" value="Haloacid_Dehalogenase"/>
    <property type="match status" value="1"/>
</dbReference>
<dbReference type="EMBL" id="FONW01000001">
    <property type="protein sequence ID" value="SFE55521.1"/>
    <property type="molecule type" value="Genomic_DNA"/>
</dbReference>
<dbReference type="InterPro" id="IPR023214">
    <property type="entry name" value="HAD_sf"/>
</dbReference>
<dbReference type="Gene3D" id="1.10.150.240">
    <property type="entry name" value="Putative phosphatase, domain 2"/>
    <property type="match status" value="1"/>
</dbReference>
<dbReference type="SFLD" id="SFLDG01129">
    <property type="entry name" value="C1.5:_HAD__Beta-PGM__Phosphata"/>
    <property type="match status" value="1"/>
</dbReference>
<evidence type="ECO:0000313" key="1">
    <source>
        <dbReference type="EMBL" id="SFE55521.1"/>
    </source>
</evidence>
<sequence length="225" mass="25697">MTLFVGFHFMQTLFSFAIMSQIPTTIKNIIFDLGGVILDIDPERSVRAFESLGLKGAILTGGWGYKHEVFLNMEKGLISDEEFRDGVRSLLNKPVADEVIDQAWCAMLVDFPADRVELLKRLKSDFRLYLFSNTNHIHWKAFHSLFQKQHEFSLSSLFERDYYSHELKNRKPALESFQAVIDQAGLNPSETLFIDDSKENVEGAQQVGLHAIHLSPEKDLQGLFS</sequence>
<evidence type="ECO:0000313" key="2">
    <source>
        <dbReference type="Proteomes" id="UP000198964"/>
    </source>
</evidence>
<reference evidence="1 2" key="1">
    <citation type="submission" date="2016-10" db="EMBL/GenBank/DDBJ databases">
        <authorList>
            <person name="de Groot N.N."/>
        </authorList>
    </citation>
    <scope>NUCLEOTIDE SEQUENCE [LARGE SCALE GENOMIC DNA]</scope>
    <source>
        <strain evidence="1 2">CGMCC 1.9156</strain>
    </source>
</reference>
<dbReference type="CDD" id="cd02603">
    <property type="entry name" value="HAD_sEH-N_like"/>
    <property type="match status" value="1"/>
</dbReference>
<dbReference type="InterPro" id="IPR023198">
    <property type="entry name" value="PGP-like_dom2"/>
</dbReference>
<dbReference type="InterPro" id="IPR006439">
    <property type="entry name" value="HAD-SF_hydro_IA"/>
</dbReference>
<gene>
    <name evidence="1" type="ORF">SAMN05216283_101414</name>
</gene>
<proteinExistence type="predicted"/>
<dbReference type="Pfam" id="PF00702">
    <property type="entry name" value="Hydrolase"/>
    <property type="match status" value="1"/>
</dbReference>
<dbReference type="PANTHER" id="PTHR43611">
    <property type="entry name" value="ALPHA-D-GLUCOSE 1-PHOSPHATE PHOSPHATASE"/>
    <property type="match status" value="1"/>
</dbReference>
<dbReference type="Proteomes" id="UP000198964">
    <property type="component" value="Unassembled WGS sequence"/>
</dbReference>
<dbReference type="NCBIfam" id="TIGR01509">
    <property type="entry name" value="HAD-SF-IA-v3"/>
    <property type="match status" value="1"/>
</dbReference>
<keyword evidence="1" id="KW-0378">Hydrolase</keyword>
<accession>A0A1I2BH76</accession>
<dbReference type="SUPFAM" id="SSF56784">
    <property type="entry name" value="HAD-like"/>
    <property type="match status" value="1"/>
</dbReference>
<dbReference type="InterPro" id="IPR036412">
    <property type="entry name" value="HAD-like_sf"/>
</dbReference>
<dbReference type="GO" id="GO:0016787">
    <property type="term" value="F:hydrolase activity"/>
    <property type="evidence" value="ECO:0007669"/>
    <property type="project" value="UniProtKB-KW"/>
</dbReference>
<dbReference type="STRING" id="655355.SAMN05216283_101414"/>